<dbReference type="AlphaFoldDB" id="A0A1Q3EJD2"/>
<reference evidence="1 2" key="1">
    <citation type="submission" date="2016-08" db="EMBL/GenBank/DDBJ databases">
        <authorList>
            <consortium name="Lentinula edodes genome sequencing consortium"/>
            <person name="Sakamoto Y."/>
            <person name="Nakade K."/>
            <person name="Sato S."/>
            <person name="Yoshida Y."/>
            <person name="Miyazaki K."/>
            <person name="Natsume S."/>
            <person name="Konno N."/>
        </authorList>
    </citation>
    <scope>NUCLEOTIDE SEQUENCE [LARGE SCALE GENOMIC DNA]</scope>
    <source>
        <strain evidence="1 2">NBRC 111202</strain>
    </source>
</reference>
<reference evidence="1 2" key="2">
    <citation type="submission" date="2017-02" db="EMBL/GenBank/DDBJ databases">
        <title>A genome survey and senescence transcriptome analysis in Lentinula edodes.</title>
        <authorList>
            <person name="Sakamoto Y."/>
            <person name="Nakade K."/>
            <person name="Sato S."/>
            <person name="Yoshida Y."/>
            <person name="Miyazaki K."/>
            <person name="Natsume S."/>
            <person name="Konno N."/>
        </authorList>
    </citation>
    <scope>NUCLEOTIDE SEQUENCE [LARGE SCALE GENOMIC DNA]</scope>
    <source>
        <strain evidence="1 2">NBRC 111202</strain>
    </source>
</reference>
<proteinExistence type="predicted"/>
<evidence type="ECO:0000313" key="2">
    <source>
        <dbReference type="Proteomes" id="UP000188533"/>
    </source>
</evidence>
<dbReference type="Proteomes" id="UP000188533">
    <property type="component" value="Unassembled WGS sequence"/>
</dbReference>
<comment type="caution">
    <text evidence="1">The sequence shown here is derived from an EMBL/GenBank/DDBJ whole genome shotgun (WGS) entry which is preliminary data.</text>
</comment>
<accession>A0A1Q3EJD2</accession>
<gene>
    <name evidence="1" type="ORF">LENED_009294</name>
</gene>
<sequence length="75" mass="8936">MRASRTGCFWTLPALLIRRQKIRYNNMVHELRSFGWSLSLESFREHGVITIGRLLSTFSGRTLFQNYIEYPRRTV</sequence>
<name>A0A1Q3EJD2_LENED</name>
<keyword evidence="2" id="KW-1185">Reference proteome</keyword>
<protein>
    <submittedName>
        <fullName evidence="1">Uncharacterized protein</fullName>
    </submittedName>
</protein>
<organism evidence="1 2">
    <name type="scientific">Lentinula edodes</name>
    <name type="common">Shiitake mushroom</name>
    <name type="synonym">Lentinus edodes</name>
    <dbReference type="NCBI Taxonomy" id="5353"/>
    <lineage>
        <taxon>Eukaryota</taxon>
        <taxon>Fungi</taxon>
        <taxon>Dikarya</taxon>
        <taxon>Basidiomycota</taxon>
        <taxon>Agaricomycotina</taxon>
        <taxon>Agaricomycetes</taxon>
        <taxon>Agaricomycetidae</taxon>
        <taxon>Agaricales</taxon>
        <taxon>Marasmiineae</taxon>
        <taxon>Omphalotaceae</taxon>
        <taxon>Lentinula</taxon>
    </lineage>
</organism>
<dbReference type="EMBL" id="BDGU01000421">
    <property type="protein sequence ID" value="GAW07313.1"/>
    <property type="molecule type" value="Genomic_DNA"/>
</dbReference>
<evidence type="ECO:0000313" key="1">
    <source>
        <dbReference type="EMBL" id="GAW07313.1"/>
    </source>
</evidence>